<keyword evidence="3" id="KW-1185">Reference proteome</keyword>
<dbReference type="Proteomes" id="UP000324897">
    <property type="component" value="Unassembled WGS sequence"/>
</dbReference>
<dbReference type="AlphaFoldDB" id="A0A5J9W6N2"/>
<dbReference type="PANTHER" id="PTHR34145">
    <property type="entry name" value="OS02G0105600 PROTEIN"/>
    <property type="match status" value="1"/>
</dbReference>
<reference evidence="2 3" key="1">
    <citation type="journal article" date="2019" name="Sci. Rep.">
        <title>A high-quality genome of Eragrostis curvula grass provides insights into Poaceae evolution and supports new strategies to enhance forage quality.</title>
        <authorList>
            <person name="Carballo J."/>
            <person name="Santos B.A.C.M."/>
            <person name="Zappacosta D."/>
            <person name="Garbus I."/>
            <person name="Selva J.P."/>
            <person name="Gallo C.A."/>
            <person name="Diaz A."/>
            <person name="Albertini E."/>
            <person name="Caccamo M."/>
            <person name="Echenique V."/>
        </authorList>
    </citation>
    <scope>NUCLEOTIDE SEQUENCE [LARGE SCALE GENOMIC DNA]</scope>
    <source>
        <strain evidence="3">cv. Victoria</strain>
        <tissue evidence="2">Leaf</tissue>
    </source>
</reference>
<dbReference type="Pfam" id="PF23622">
    <property type="entry name" value="LRR_At1g61320_AtMIF1"/>
    <property type="match status" value="1"/>
</dbReference>
<dbReference type="PANTHER" id="PTHR34145:SF28">
    <property type="entry name" value="F-BOX DOMAIN-CONTAINING PROTEIN"/>
    <property type="match status" value="1"/>
</dbReference>
<dbReference type="InterPro" id="IPR053772">
    <property type="entry name" value="At1g61320/At1g61330-like"/>
</dbReference>
<accession>A0A5J9W6N2</accession>
<proteinExistence type="predicted"/>
<organism evidence="2 3">
    <name type="scientific">Eragrostis curvula</name>
    <name type="common">weeping love grass</name>
    <dbReference type="NCBI Taxonomy" id="38414"/>
    <lineage>
        <taxon>Eukaryota</taxon>
        <taxon>Viridiplantae</taxon>
        <taxon>Streptophyta</taxon>
        <taxon>Embryophyta</taxon>
        <taxon>Tracheophyta</taxon>
        <taxon>Spermatophyta</taxon>
        <taxon>Magnoliopsida</taxon>
        <taxon>Liliopsida</taxon>
        <taxon>Poales</taxon>
        <taxon>Poaceae</taxon>
        <taxon>PACMAD clade</taxon>
        <taxon>Chloridoideae</taxon>
        <taxon>Eragrostideae</taxon>
        <taxon>Eragrostidinae</taxon>
        <taxon>Eragrostis</taxon>
    </lineage>
</organism>
<dbReference type="InterPro" id="IPR055357">
    <property type="entry name" value="LRR_At1g61320_AtMIF1"/>
</dbReference>
<dbReference type="Gramene" id="TVU43583">
    <property type="protein sequence ID" value="TVU43583"/>
    <property type="gene ID" value="EJB05_10063"/>
</dbReference>
<comment type="caution">
    <text evidence="2">The sequence shown here is derived from an EMBL/GenBank/DDBJ whole genome shotgun (WGS) entry which is preliminary data.</text>
</comment>
<evidence type="ECO:0000259" key="1">
    <source>
        <dbReference type="Pfam" id="PF23622"/>
    </source>
</evidence>
<feature type="domain" description="At1g61320/AtMIF1 LRR" evidence="1">
    <location>
        <begin position="70"/>
        <end position="241"/>
    </location>
</feature>
<gene>
    <name evidence="2" type="ORF">EJB05_10063</name>
</gene>
<protein>
    <recommendedName>
        <fullName evidence="1">At1g61320/AtMIF1 LRR domain-containing protein</fullName>
    </recommendedName>
</protein>
<evidence type="ECO:0000313" key="2">
    <source>
        <dbReference type="EMBL" id="TVU43583.1"/>
    </source>
</evidence>
<sequence>MSPWCSAKSNKMNQNKVLRGLKQGAVWEVKEKDVQGQSFQSWLQVVVKPGIEEIELYMPRGFTLYNFPEIKTPIPSGKYLQLKFLSVFAFPGSTFDFLSLVSFLHACPSLETFVMDVSYCRFIVPLLNCEWVSIFTDPSDLRTMPMYRHDKLKNVQFVAFIHARQYIEFACHFLEFATSLERFTLNTIYGMTRCCVSKTGKCRSITKFEVTRSEASALAIERYVRPKAPSTVLLNVWGPCSSCHADLL</sequence>
<evidence type="ECO:0000313" key="3">
    <source>
        <dbReference type="Proteomes" id="UP000324897"/>
    </source>
</evidence>
<dbReference type="EMBL" id="RWGY01000005">
    <property type="protein sequence ID" value="TVU43583.1"/>
    <property type="molecule type" value="Genomic_DNA"/>
</dbReference>
<dbReference type="OrthoDB" id="647634at2759"/>
<name>A0A5J9W6N2_9POAL</name>